<proteinExistence type="predicted"/>
<dbReference type="PANTHER" id="PTHR33744:SF1">
    <property type="entry name" value="DNA-BINDING TRANSCRIPTIONAL ACTIVATOR ADER"/>
    <property type="match status" value="1"/>
</dbReference>
<comment type="caution">
    <text evidence="2">The sequence shown here is derived from an EMBL/GenBank/DDBJ whole genome shotgun (WGS) entry which is preliminary data.</text>
</comment>
<organism evidence="2 3">
    <name type="scientific">Phytohabitans rumicis</name>
    <dbReference type="NCBI Taxonomy" id="1076125"/>
    <lineage>
        <taxon>Bacteria</taxon>
        <taxon>Bacillati</taxon>
        <taxon>Actinomycetota</taxon>
        <taxon>Actinomycetes</taxon>
        <taxon>Micromonosporales</taxon>
        <taxon>Micromonosporaceae</taxon>
    </lineage>
</organism>
<dbReference type="InterPro" id="IPR051448">
    <property type="entry name" value="CdaR-like_regulators"/>
</dbReference>
<dbReference type="Gene3D" id="1.10.10.2840">
    <property type="entry name" value="PucR C-terminal helix-turn-helix domain"/>
    <property type="match status" value="1"/>
</dbReference>
<dbReference type="InterPro" id="IPR042070">
    <property type="entry name" value="PucR_C-HTH_sf"/>
</dbReference>
<evidence type="ECO:0000259" key="1">
    <source>
        <dbReference type="Pfam" id="PF13556"/>
    </source>
</evidence>
<evidence type="ECO:0000313" key="3">
    <source>
        <dbReference type="Proteomes" id="UP000482960"/>
    </source>
</evidence>
<dbReference type="InterPro" id="IPR025736">
    <property type="entry name" value="PucR_C-HTH_dom"/>
</dbReference>
<evidence type="ECO:0000313" key="2">
    <source>
        <dbReference type="EMBL" id="GFJ94432.1"/>
    </source>
</evidence>
<keyword evidence="3" id="KW-1185">Reference proteome</keyword>
<dbReference type="EMBL" id="BLPG01000001">
    <property type="protein sequence ID" value="GFJ94432.1"/>
    <property type="molecule type" value="Genomic_DNA"/>
</dbReference>
<sequence>MSALAELLVAVPPDRLRAFVDEHLGPIEHRPDLLATLESWLATSGSRQAVSQRMHLHRNSVGYRVGLIKRLLGVDPKDPEAAAVLRAALAARGVLQQRDNR</sequence>
<protein>
    <recommendedName>
        <fullName evidence="1">PucR C-terminal helix-turn-helix domain-containing protein</fullName>
    </recommendedName>
</protein>
<reference evidence="2 3" key="2">
    <citation type="submission" date="2020-03" db="EMBL/GenBank/DDBJ databases">
        <authorList>
            <person name="Ichikawa N."/>
            <person name="Kimura A."/>
            <person name="Kitahashi Y."/>
            <person name="Uohara A."/>
        </authorList>
    </citation>
    <scope>NUCLEOTIDE SEQUENCE [LARGE SCALE GENOMIC DNA]</scope>
    <source>
        <strain evidence="2 3">NBRC 108638</strain>
    </source>
</reference>
<dbReference type="Proteomes" id="UP000482960">
    <property type="component" value="Unassembled WGS sequence"/>
</dbReference>
<dbReference type="AlphaFoldDB" id="A0A6V8LB46"/>
<accession>A0A6V8LB46</accession>
<dbReference type="RefSeq" id="WP_173081530.1">
    <property type="nucleotide sequence ID" value="NZ_BAABJB010000028.1"/>
</dbReference>
<reference evidence="2 3" key="1">
    <citation type="submission" date="2020-03" db="EMBL/GenBank/DDBJ databases">
        <title>Whole genome shotgun sequence of Phytohabitans rumicis NBRC 108638.</title>
        <authorList>
            <person name="Komaki H."/>
            <person name="Tamura T."/>
        </authorList>
    </citation>
    <scope>NUCLEOTIDE SEQUENCE [LARGE SCALE GENOMIC DNA]</scope>
    <source>
        <strain evidence="2 3">NBRC 108638</strain>
    </source>
</reference>
<dbReference type="PANTHER" id="PTHR33744">
    <property type="entry name" value="CARBOHYDRATE DIACID REGULATOR"/>
    <property type="match status" value="1"/>
</dbReference>
<gene>
    <name evidence="2" type="ORF">Prum_080740</name>
</gene>
<dbReference type="Pfam" id="PF13556">
    <property type="entry name" value="HTH_30"/>
    <property type="match status" value="1"/>
</dbReference>
<feature type="domain" description="PucR C-terminal helix-turn-helix" evidence="1">
    <location>
        <begin position="33"/>
        <end position="91"/>
    </location>
</feature>
<name>A0A6V8LB46_9ACTN</name>